<dbReference type="Gene3D" id="1.10.30.10">
    <property type="entry name" value="High mobility group box domain"/>
    <property type="match status" value="1"/>
</dbReference>
<evidence type="ECO:0000256" key="1">
    <source>
        <dbReference type="ARBA" id="ARBA00023125"/>
    </source>
</evidence>
<accession>A0A5C3PHL2</accession>
<evidence type="ECO:0000313" key="7">
    <source>
        <dbReference type="Proteomes" id="UP000308197"/>
    </source>
</evidence>
<dbReference type="InterPro" id="IPR051965">
    <property type="entry name" value="ChromReg_NeuronalGeneExpr"/>
</dbReference>
<evidence type="ECO:0000256" key="3">
    <source>
        <dbReference type="PROSITE-ProRule" id="PRU00267"/>
    </source>
</evidence>
<sequence>MNPEMQTQFDYQRLQLIGSITHIANSMREAAAAADQMINALTYGGQNPPFPQLPNGQYAMPVMPPLPVAQDEHGKKRKSRGEDADGKKKAKKVKDPNAPKRPASSYLLFQNDVRSELKTKHPNMRNNELLGYIAKLWSEMPQEQKDKYEQRNRTAKDEWLAHKAVYESSKVGATPVPATVAAPAVPAPIAAPIPVAAPVVAETSEEEDDDEEASSGSPEASSDEDASPPPAKKSKKEVAAPTPAKEEGKKEKKHKKAKA</sequence>
<proteinExistence type="predicted"/>
<keyword evidence="1 3" id="KW-0238">DNA-binding</keyword>
<gene>
    <name evidence="6" type="ORF">K466DRAFT_585595</name>
</gene>
<dbReference type="Pfam" id="PF00505">
    <property type="entry name" value="HMG_box"/>
    <property type="match status" value="1"/>
</dbReference>
<feature type="region of interest" description="Disordered" evidence="4">
    <location>
        <begin position="49"/>
        <end position="106"/>
    </location>
</feature>
<dbReference type="AlphaFoldDB" id="A0A5C3PHL2"/>
<keyword evidence="2 3" id="KW-0539">Nucleus</keyword>
<dbReference type="EMBL" id="ML211115">
    <property type="protein sequence ID" value="TFK88369.1"/>
    <property type="molecule type" value="Genomic_DNA"/>
</dbReference>
<dbReference type="STRING" id="1314778.A0A5C3PHL2"/>
<dbReference type="SMART" id="SM00398">
    <property type="entry name" value="HMG"/>
    <property type="match status" value="1"/>
</dbReference>
<evidence type="ECO:0000259" key="5">
    <source>
        <dbReference type="PROSITE" id="PS50118"/>
    </source>
</evidence>
<protein>
    <submittedName>
        <fullName evidence="6">HMG-box</fullName>
    </submittedName>
</protein>
<dbReference type="GO" id="GO:0003677">
    <property type="term" value="F:DNA binding"/>
    <property type="evidence" value="ECO:0007669"/>
    <property type="project" value="UniProtKB-UniRule"/>
</dbReference>
<dbReference type="InterPro" id="IPR009071">
    <property type="entry name" value="HMG_box_dom"/>
</dbReference>
<feature type="DNA-binding region" description="HMG box" evidence="3">
    <location>
        <begin position="99"/>
        <end position="167"/>
    </location>
</feature>
<feature type="domain" description="HMG box" evidence="5">
    <location>
        <begin position="99"/>
        <end position="167"/>
    </location>
</feature>
<dbReference type="InParanoid" id="A0A5C3PHL2"/>
<dbReference type="GO" id="GO:0005634">
    <property type="term" value="C:nucleus"/>
    <property type="evidence" value="ECO:0007669"/>
    <property type="project" value="UniProtKB-UniRule"/>
</dbReference>
<dbReference type="PROSITE" id="PS50118">
    <property type="entry name" value="HMG_BOX_2"/>
    <property type="match status" value="1"/>
</dbReference>
<name>A0A5C3PHL2_9APHY</name>
<evidence type="ECO:0000256" key="4">
    <source>
        <dbReference type="SAM" id="MobiDB-lite"/>
    </source>
</evidence>
<dbReference type="GO" id="GO:0010468">
    <property type="term" value="P:regulation of gene expression"/>
    <property type="evidence" value="ECO:0007669"/>
    <property type="project" value="TreeGrafter"/>
</dbReference>
<feature type="compositionally biased region" description="Acidic residues" evidence="4">
    <location>
        <begin position="203"/>
        <end position="213"/>
    </location>
</feature>
<dbReference type="SUPFAM" id="SSF47095">
    <property type="entry name" value="HMG-box"/>
    <property type="match status" value="1"/>
</dbReference>
<reference evidence="6 7" key="1">
    <citation type="journal article" date="2019" name="Nat. Ecol. Evol.">
        <title>Megaphylogeny resolves global patterns of mushroom evolution.</title>
        <authorList>
            <person name="Varga T."/>
            <person name="Krizsan K."/>
            <person name="Foldi C."/>
            <person name="Dima B."/>
            <person name="Sanchez-Garcia M."/>
            <person name="Sanchez-Ramirez S."/>
            <person name="Szollosi G.J."/>
            <person name="Szarkandi J.G."/>
            <person name="Papp V."/>
            <person name="Albert L."/>
            <person name="Andreopoulos W."/>
            <person name="Angelini C."/>
            <person name="Antonin V."/>
            <person name="Barry K.W."/>
            <person name="Bougher N.L."/>
            <person name="Buchanan P."/>
            <person name="Buyck B."/>
            <person name="Bense V."/>
            <person name="Catcheside P."/>
            <person name="Chovatia M."/>
            <person name="Cooper J."/>
            <person name="Damon W."/>
            <person name="Desjardin D."/>
            <person name="Finy P."/>
            <person name="Geml J."/>
            <person name="Haridas S."/>
            <person name="Hughes K."/>
            <person name="Justo A."/>
            <person name="Karasinski D."/>
            <person name="Kautmanova I."/>
            <person name="Kiss B."/>
            <person name="Kocsube S."/>
            <person name="Kotiranta H."/>
            <person name="LaButti K.M."/>
            <person name="Lechner B.E."/>
            <person name="Liimatainen K."/>
            <person name="Lipzen A."/>
            <person name="Lukacs Z."/>
            <person name="Mihaltcheva S."/>
            <person name="Morgado L.N."/>
            <person name="Niskanen T."/>
            <person name="Noordeloos M.E."/>
            <person name="Ohm R.A."/>
            <person name="Ortiz-Santana B."/>
            <person name="Ovrebo C."/>
            <person name="Racz N."/>
            <person name="Riley R."/>
            <person name="Savchenko A."/>
            <person name="Shiryaev A."/>
            <person name="Soop K."/>
            <person name="Spirin V."/>
            <person name="Szebenyi C."/>
            <person name="Tomsovsky M."/>
            <person name="Tulloss R.E."/>
            <person name="Uehling J."/>
            <person name="Grigoriev I.V."/>
            <person name="Vagvolgyi C."/>
            <person name="Papp T."/>
            <person name="Martin F.M."/>
            <person name="Miettinen O."/>
            <person name="Hibbett D.S."/>
            <person name="Nagy L.G."/>
        </authorList>
    </citation>
    <scope>NUCLEOTIDE SEQUENCE [LARGE SCALE GENOMIC DNA]</scope>
    <source>
        <strain evidence="6 7">HHB13444</strain>
    </source>
</reference>
<keyword evidence="7" id="KW-1185">Reference proteome</keyword>
<organism evidence="6 7">
    <name type="scientific">Polyporus arcularius HHB13444</name>
    <dbReference type="NCBI Taxonomy" id="1314778"/>
    <lineage>
        <taxon>Eukaryota</taxon>
        <taxon>Fungi</taxon>
        <taxon>Dikarya</taxon>
        <taxon>Basidiomycota</taxon>
        <taxon>Agaricomycotina</taxon>
        <taxon>Agaricomycetes</taxon>
        <taxon>Polyporales</taxon>
        <taxon>Polyporaceae</taxon>
        <taxon>Polyporus</taxon>
    </lineage>
</organism>
<dbReference type="PANTHER" id="PTHR46040:SF3">
    <property type="entry name" value="HIGH MOBILITY GROUP PROTEIN 2"/>
    <property type="match status" value="1"/>
</dbReference>
<evidence type="ECO:0000256" key="2">
    <source>
        <dbReference type="ARBA" id="ARBA00023242"/>
    </source>
</evidence>
<dbReference type="PANTHER" id="PTHR46040">
    <property type="entry name" value="HIGH MOBILITY GROUP PROTEIN 2"/>
    <property type="match status" value="1"/>
</dbReference>
<evidence type="ECO:0000313" key="6">
    <source>
        <dbReference type="EMBL" id="TFK88369.1"/>
    </source>
</evidence>
<dbReference type="Proteomes" id="UP000308197">
    <property type="component" value="Unassembled WGS sequence"/>
</dbReference>
<feature type="region of interest" description="Disordered" evidence="4">
    <location>
        <begin position="197"/>
        <end position="259"/>
    </location>
</feature>
<dbReference type="InterPro" id="IPR036910">
    <property type="entry name" value="HMG_box_dom_sf"/>
</dbReference>
<feature type="compositionally biased region" description="Basic and acidic residues" evidence="4">
    <location>
        <begin position="70"/>
        <end position="98"/>
    </location>
</feature>